<name>A0A9J6GF46_HAELO</name>
<dbReference type="Proteomes" id="UP000821853">
    <property type="component" value="Chromosome 4"/>
</dbReference>
<protein>
    <submittedName>
        <fullName evidence="1">Uncharacterized protein</fullName>
    </submittedName>
</protein>
<dbReference type="EMBL" id="JABSTR010000006">
    <property type="protein sequence ID" value="KAH9373104.1"/>
    <property type="molecule type" value="Genomic_DNA"/>
</dbReference>
<dbReference type="VEuPathDB" id="VectorBase:HLOH_053948"/>
<dbReference type="OMA" id="RDYPECT"/>
<evidence type="ECO:0000313" key="2">
    <source>
        <dbReference type="Proteomes" id="UP000821853"/>
    </source>
</evidence>
<dbReference type="AlphaFoldDB" id="A0A9J6GF46"/>
<comment type="caution">
    <text evidence="1">The sequence shown here is derived from an EMBL/GenBank/DDBJ whole genome shotgun (WGS) entry which is preliminary data.</text>
</comment>
<evidence type="ECO:0000313" key="1">
    <source>
        <dbReference type="EMBL" id="KAH9373104.1"/>
    </source>
</evidence>
<organism evidence="1 2">
    <name type="scientific">Haemaphysalis longicornis</name>
    <name type="common">Bush tick</name>
    <dbReference type="NCBI Taxonomy" id="44386"/>
    <lineage>
        <taxon>Eukaryota</taxon>
        <taxon>Metazoa</taxon>
        <taxon>Ecdysozoa</taxon>
        <taxon>Arthropoda</taxon>
        <taxon>Chelicerata</taxon>
        <taxon>Arachnida</taxon>
        <taxon>Acari</taxon>
        <taxon>Parasitiformes</taxon>
        <taxon>Ixodida</taxon>
        <taxon>Ixodoidea</taxon>
        <taxon>Ixodidae</taxon>
        <taxon>Haemaphysalinae</taxon>
        <taxon>Haemaphysalis</taxon>
    </lineage>
</organism>
<sequence length="97" mass="11005">MCKQLSGPYGSGGRWNLLKLLIGETQTKSNQQILFGSILHQQREKEITDGDILKDLANTHTYLPLGNKWRRDYPECTGKPNPRLDEPILELEGLEAL</sequence>
<keyword evidence="2" id="KW-1185">Reference proteome</keyword>
<reference evidence="1 2" key="1">
    <citation type="journal article" date="2020" name="Cell">
        <title>Large-Scale Comparative Analyses of Tick Genomes Elucidate Their Genetic Diversity and Vector Capacities.</title>
        <authorList>
            <consortium name="Tick Genome and Microbiome Consortium (TIGMIC)"/>
            <person name="Jia N."/>
            <person name="Wang J."/>
            <person name="Shi W."/>
            <person name="Du L."/>
            <person name="Sun Y."/>
            <person name="Zhan W."/>
            <person name="Jiang J.F."/>
            <person name="Wang Q."/>
            <person name="Zhang B."/>
            <person name="Ji P."/>
            <person name="Bell-Sakyi L."/>
            <person name="Cui X.M."/>
            <person name="Yuan T.T."/>
            <person name="Jiang B.G."/>
            <person name="Yang W.F."/>
            <person name="Lam T.T."/>
            <person name="Chang Q.C."/>
            <person name="Ding S.J."/>
            <person name="Wang X.J."/>
            <person name="Zhu J.G."/>
            <person name="Ruan X.D."/>
            <person name="Zhao L."/>
            <person name="Wei J.T."/>
            <person name="Ye R.Z."/>
            <person name="Que T.C."/>
            <person name="Du C.H."/>
            <person name="Zhou Y.H."/>
            <person name="Cheng J.X."/>
            <person name="Dai P.F."/>
            <person name="Guo W.B."/>
            <person name="Han X.H."/>
            <person name="Huang E.J."/>
            <person name="Li L.F."/>
            <person name="Wei W."/>
            <person name="Gao Y.C."/>
            <person name="Liu J.Z."/>
            <person name="Shao H.Z."/>
            <person name="Wang X."/>
            <person name="Wang C.C."/>
            <person name="Yang T.C."/>
            <person name="Huo Q.B."/>
            <person name="Li W."/>
            <person name="Chen H.Y."/>
            <person name="Chen S.E."/>
            <person name="Zhou L.G."/>
            <person name="Ni X.B."/>
            <person name="Tian J.H."/>
            <person name="Sheng Y."/>
            <person name="Liu T."/>
            <person name="Pan Y.S."/>
            <person name="Xia L.Y."/>
            <person name="Li J."/>
            <person name="Zhao F."/>
            <person name="Cao W.C."/>
        </authorList>
    </citation>
    <scope>NUCLEOTIDE SEQUENCE [LARGE SCALE GENOMIC DNA]</scope>
    <source>
        <strain evidence="1">HaeL-2018</strain>
    </source>
</reference>
<accession>A0A9J6GF46</accession>
<proteinExistence type="predicted"/>
<gene>
    <name evidence="1" type="ORF">HPB48_003950</name>
</gene>